<dbReference type="InterPro" id="IPR018394">
    <property type="entry name" value="DNA_photolyase_1_CS_C"/>
</dbReference>
<evidence type="ECO:0000256" key="10">
    <source>
        <dbReference type="ARBA" id="ARBA00059220"/>
    </source>
</evidence>
<comment type="function">
    <text evidence="10">Involved in repair of UV radiation-induced DNA damage. Catalyzes the light-dependent monomerization (300-600 nm) of cyclobutyl pyrimidine dimers (in cis-syn configuration), which are formed between adjacent bases on the same DNA strand upon exposure to ultraviolet radiation.</text>
</comment>
<evidence type="ECO:0000256" key="2">
    <source>
        <dbReference type="ARBA" id="ARBA00005862"/>
    </source>
</evidence>
<dbReference type="Gene3D" id="1.10.579.10">
    <property type="entry name" value="DNA Cyclobutane Dipyrimidine Photolyase, subunit A, domain 3"/>
    <property type="match status" value="1"/>
</dbReference>
<evidence type="ECO:0000256" key="5">
    <source>
        <dbReference type="ARBA" id="ARBA00022630"/>
    </source>
</evidence>
<evidence type="ECO:0000256" key="11">
    <source>
        <dbReference type="ARBA" id="ARBA00083107"/>
    </source>
</evidence>
<dbReference type="Gene3D" id="1.25.40.80">
    <property type="match status" value="1"/>
</dbReference>
<keyword evidence="5 12" id="KW-0285">Flavoprotein</keyword>
<sequence length="478" mass="54328">MTNARQLVWFRSDLRTLDHPALYQARQQGEVLAAFVITPAQWQQHGWGALKTAFVLHNLAALQQQLQTLNIPLKILQLQTFAETPAALLQLAQQHQVSNLLFNDEYEWNEQQRDQQVEQVFLSSGIAVQRFTDQLLLPPGSLLTGKGEAYSVFTPFWRRWLQALPTAKLHPLPEPQPQHPGQLTTDPLPVLPQHPALHLWPAGQAAALQRLQDFSGQRLMAYQQQRDFPALDGTSSLSPWLAVGALSVRQCLAAALHVSHGQISDKNTGPGCWVSELVWREFYRNLLLAFPRLSRGRTFKPETERLPWRSLNNSKVQRDLQAWQSGQTGFPLVDAAMRQLLATGWMHNRLRMLTAMFLSKHLLIDWRVGEAFFMQHLVDGDLASNNGGWQWAASTGTDAVPYFRLFNPYSQSQKFDPQGDFIRNWLPELAHLDHKAIHQPPVDKMDLFGSSNYPQPIVDLKMARDRVMAAFESLRSSP</sequence>
<comment type="cofactor">
    <cofactor evidence="12">
        <name>FAD</name>
        <dbReference type="ChEBI" id="CHEBI:57692"/>
    </cofactor>
    <text evidence="12">Binds 1 FAD per subunit.</text>
</comment>
<dbReference type="PANTHER" id="PTHR11455:SF9">
    <property type="entry name" value="CRYPTOCHROME CIRCADIAN CLOCK 5 ISOFORM X1"/>
    <property type="match status" value="1"/>
</dbReference>
<keyword evidence="7 14" id="KW-0157">Chromophore</keyword>
<dbReference type="OrthoDB" id="9772484at2"/>
<name>A0A1K1Y208_9GAMM</name>
<keyword evidence="17" id="KW-1185">Reference proteome</keyword>
<evidence type="ECO:0000256" key="3">
    <source>
        <dbReference type="ARBA" id="ARBA00013149"/>
    </source>
</evidence>
<feature type="site" description="Electron transfer via tryptophanyl radical" evidence="13">
    <location>
        <position position="389"/>
    </location>
</feature>
<comment type="similarity">
    <text evidence="2">Belongs to the DNA photolyase class-1 family.</text>
</comment>
<dbReference type="GO" id="GO:0000719">
    <property type="term" value="P:photoreactive repair"/>
    <property type="evidence" value="ECO:0007669"/>
    <property type="project" value="UniProtKB-ARBA"/>
</dbReference>
<proteinExistence type="inferred from homology"/>
<feature type="binding site" evidence="12">
    <location>
        <position position="222"/>
    </location>
    <ligand>
        <name>FAD</name>
        <dbReference type="ChEBI" id="CHEBI:57692"/>
    </ligand>
</feature>
<dbReference type="Pfam" id="PF00875">
    <property type="entry name" value="DNA_photolyase"/>
    <property type="match status" value="1"/>
</dbReference>
<evidence type="ECO:0000259" key="15">
    <source>
        <dbReference type="PROSITE" id="PS51645"/>
    </source>
</evidence>
<dbReference type="PROSITE" id="PS51645">
    <property type="entry name" value="PHR_CRY_ALPHA_BETA"/>
    <property type="match status" value="1"/>
</dbReference>
<dbReference type="SUPFAM" id="SSF48173">
    <property type="entry name" value="Cryptochrome/photolyase FAD-binding domain"/>
    <property type="match status" value="1"/>
</dbReference>
<feature type="site" description="Electron transfer via tryptophanyl radical" evidence="13">
    <location>
        <position position="366"/>
    </location>
</feature>
<organism evidence="16 17">
    <name type="scientific">Marinospirillum alkaliphilum DSM 21637</name>
    <dbReference type="NCBI Taxonomy" id="1122209"/>
    <lineage>
        <taxon>Bacteria</taxon>
        <taxon>Pseudomonadati</taxon>
        <taxon>Pseudomonadota</taxon>
        <taxon>Gammaproteobacteria</taxon>
        <taxon>Oceanospirillales</taxon>
        <taxon>Oceanospirillaceae</taxon>
        <taxon>Marinospirillum</taxon>
    </lineage>
</organism>
<dbReference type="Gene3D" id="3.40.50.620">
    <property type="entry name" value="HUPs"/>
    <property type="match status" value="1"/>
</dbReference>
<reference evidence="16 17" key="1">
    <citation type="submission" date="2016-11" db="EMBL/GenBank/DDBJ databases">
        <authorList>
            <person name="Jaros S."/>
            <person name="Januszkiewicz K."/>
            <person name="Wedrychowicz H."/>
        </authorList>
    </citation>
    <scope>NUCLEOTIDE SEQUENCE [LARGE SCALE GENOMIC DNA]</scope>
    <source>
        <strain evidence="16 17">DSM 21637</strain>
    </source>
</reference>
<gene>
    <name evidence="16" type="ORF">SAMN02745752_02071</name>
</gene>
<dbReference type="AlphaFoldDB" id="A0A1K1Y208"/>
<evidence type="ECO:0000256" key="8">
    <source>
        <dbReference type="ARBA" id="ARBA00031671"/>
    </source>
</evidence>
<dbReference type="InterPro" id="IPR036134">
    <property type="entry name" value="Crypto/Photolyase_FAD-like_sf"/>
</dbReference>
<feature type="binding site" evidence="12">
    <location>
        <begin position="234"/>
        <end position="238"/>
    </location>
    <ligand>
        <name>FAD</name>
        <dbReference type="ChEBI" id="CHEBI:57692"/>
    </ligand>
</feature>
<dbReference type="GO" id="GO:0003904">
    <property type="term" value="F:deoxyribodipyrimidine photo-lyase activity"/>
    <property type="evidence" value="ECO:0007669"/>
    <property type="project" value="UniProtKB-EC"/>
</dbReference>
<dbReference type="STRING" id="1122209.SAMN02745752_02071"/>
<dbReference type="InterPro" id="IPR002081">
    <property type="entry name" value="Cryptochrome/DNA_photolyase_1"/>
</dbReference>
<evidence type="ECO:0000256" key="1">
    <source>
        <dbReference type="ARBA" id="ARBA00001932"/>
    </source>
</evidence>
<comment type="similarity">
    <text evidence="14">Belongs to the DNA photolyase family.</text>
</comment>
<evidence type="ECO:0000256" key="14">
    <source>
        <dbReference type="RuleBase" id="RU004182"/>
    </source>
</evidence>
<evidence type="ECO:0000256" key="6">
    <source>
        <dbReference type="ARBA" id="ARBA00022827"/>
    </source>
</evidence>
<dbReference type="RefSeq" id="WP_072326389.1">
    <property type="nucleotide sequence ID" value="NZ_FPJW01000007.1"/>
</dbReference>
<keyword evidence="16" id="KW-0456">Lyase</keyword>
<protein>
    <recommendedName>
        <fullName evidence="4">Deoxyribodipyrimidine photo-lyase</fullName>
        <ecNumber evidence="3">4.1.99.3</ecNumber>
    </recommendedName>
    <alternativeName>
        <fullName evidence="8">DNA photolyase</fullName>
    </alternativeName>
    <alternativeName>
        <fullName evidence="11">Photoreactivating enzyme</fullName>
    </alternativeName>
</protein>
<feature type="site" description="Electron transfer via tryptophanyl radical" evidence="13">
    <location>
        <position position="308"/>
    </location>
</feature>
<evidence type="ECO:0000256" key="4">
    <source>
        <dbReference type="ARBA" id="ARBA00014046"/>
    </source>
</evidence>
<dbReference type="PRINTS" id="PR00147">
    <property type="entry name" value="DNAPHOTLYASE"/>
</dbReference>
<keyword evidence="6 12" id="KW-0274">FAD</keyword>
<dbReference type="FunFam" id="1.10.579.10:FF:000003">
    <property type="entry name" value="Deoxyribodipyrimidine photo-lyase"/>
    <property type="match status" value="1"/>
</dbReference>
<comment type="cofactor">
    <cofactor evidence="1">
        <name>(6R)-5,10-methylene-5,6,7,8-tetrahydrofolate</name>
        <dbReference type="ChEBI" id="CHEBI:15636"/>
    </cofactor>
</comment>
<dbReference type="InterPro" id="IPR014729">
    <property type="entry name" value="Rossmann-like_a/b/a_fold"/>
</dbReference>
<dbReference type="PANTHER" id="PTHR11455">
    <property type="entry name" value="CRYPTOCHROME"/>
    <property type="match status" value="1"/>
</dbReference>
<dbReference type="GO" id="GO:0003677">
    <property type="term" value="F:DNA binding"/>
    <property type="evidence" value="ECO:0007669"/>
    <property type="project" value="TreeGrafter"/>
</dbReference>
<dbReference type="PROSITE" id="PS00394">
    <property type="entry name" value="DNA_PHOTOLYASES_1_1"/>
    <property type="match status" value="1"/>
</dbReference>
<dbReference type="Proteomes" id="UP000182350">
    <property type="component" value="Unassembled WGS sequence"/>
</dbReference>
<dbReference type="Pfam" id="PF03441">
    <property type="entry name" value="FAD_binding_7"/>
    <property type="match status" value="1"/>
</dbReference>
<accession>A0A1K1Y208</accession>
<evidence type="ECO:0000256" key="9">
    <source>
        <dbReference type="ARBA" id="ARBA00033999"/>
    </source>
</evidence>
<dbReference type="GO" id="GO:0071949">
    <property type="term" value="F:FAD binding"/>
    <property type="evidence" value="ECO:0007669"/>
    <property type="project" value="TreeGrafter"/>
</dbReference>
<evidence type="ECO:0000256" key="12">
    <source>
        <dbReference type="PIRSR" id="PIRSR602081-1"/>
    </source>
</evidence>
<dbReference type="SUPFAM" id="SSF52425">
    <property type="entry name" value="Cryptochrome/photolyase, N-terminal domain"/>
    <property type="match status" value="1"/>
</dbReference>
<evidence type="ECO:0000256" key="7">
    <source>
        <dbReference type="ARBA" id="ARBA00022991"/>
    </source>
</evidence>
<dbReference type="InterPro" id="IPR006050">
    <property type="entry name" value="DNA_photolyase_N"/>
</dbReference>
<comment type="catalytic activity">
    <reaction evidence="9">
        <text>cyclobutadipyrimidine (in DNA) = 2 pyrimidine residues (in DNA).</text>
        <dbReference type="EC" id="4.1.99.3"/>
    </reaction>
</comment>
<dbReference type="NCBIfam" id="NF007955">
    <property type="entry name" value="PRK10674.1"/>
    <property type="match status" value="1"/>
</dbReference>
<dbReference type="EMBL" id="FPJW01000007">
    <property type="protein sequence ID" value="SFX55782.1"/>
    <property type="molecule type" value="Genomic_DNA"/>
</dbReference>
<dbReference type="InterPro" id="IPR036155">
    <property type="entry name" value="Crypto/Photolyase_N_sf"/>
</dbReference>
<dbReference type="InterPro" id="IPR005101">
    <property type="entry name" value="Cryptochr/Photolyase_FAD-bd"/>
</dbReference>
<evidence type="ECO:0000313" key="16">
    <source>
        <dbReference type="EMBL" id="SFX55782.1"/>
    </source>
</evidence>
<feature type="binding site" evidence="12">
    <location>
        <begin position="276"/>
        <end position="283"/>
    </location>
    <ligand>
        <name>FAD</name>
        <dbReference type="ChEBI" id="CHEBI:57692"/>
    </ligand>
</feature>
<evidence type="ECO:0000313" key="17">
    <source>
        <dbReference type="Proteomes" id="UP000182350"/>
    </source>
</evidence>
<feature type="binding site" evidence="12">
    <location>
        <begin position="379"/>
        <end position="381"/>
    </location>
    <ligand>
        <name>FAD</name>
        <dbReference type="ChEBI" id="CHEBI:57692"/>
    </ligand>
</feature>
<evidence type="ECO:0000256" key="13">
    <source>
        <dbReference type="PIRSR" id="PIRSR602081-2"/>
    </source>
</evidence>
<feature type="binding site" evidence="12">
    <location>
        <position position="273"/>
    </location>
    <ligand>
        <name>FAD</name>
        <dbReference type="ChEBI" id="CHEBI:57692"/>
    </ligand>
</feature>
<feature type="domain" description="Photolyase/cryptochrome alpha/beta" evidence="15">
    <location>
        <begin position="4"/>
        <end position="136"/>
    </location>
</feature>
<dbReference type="EC" id="4.1.99.3" evidence="3"/>
<dbReference type="GO" id="GO:0009416">
    <property type="term" value="P:response to light stimulus"/>
    <property type="evidence" value="ECO:0007669"/>
    <property type="project" value="TreeGrafter"/>
</dbReference>